<reference evidence="8 9" key="2">
    <citation type="journal article" date="2016" name="Environ. Microbiol. Rep.">
        <title>Metagenomic evidence for the presence of phototrophic Gemmatimonadetes bacteria in diverse environments.</title>
        <authorList>
            <person name="Zeng Y."/>
            <person name="Baumbach J."/>
            <person name="Barbosa E.G."/>
            <person name="Azevedo V."/>
            <person name="Zhang C."/>
            <person name="Koblizek M."/>
        </authorList>
    </citation>
    <scope>NUCLEOTIDE SEQUENCE [LARGE SCALE GENOMIC DNA]</scope>
    <source>
        <strain evidence="8 9">AP64</strain>
    </source>
</reference>
<evidence type="ECO:0000256" key="4">
    <source>
        <dbReference type="ARBA" id="ARBA00022801"/>
    </source>
</evidence>
<evidence type="ECO:0000256" key="5">
    <source>
        <dbReference type="ARBA" id="ARBA00022833"/>
    </source>
</evidence>
<feature type="signal peptide" evidence="6">
    <location>
        <begin position="1"/>
        <end position="30"/>
    </location>
</feature>
<proteinExistence type="inferred from homology"/>
<evidence type="ECO:0000256" key="1">
    <source>
        <dbReference type="ARBA" id="ARBA00006247"/>
    </source>
</evidence>
<dbReference type="Pfam" id="PF01546">
    <property type="entry name" value="Peptidase_M20"/>
    <property type="match status" value="1"/>
</dbReference>
<dbReference type="InterPro" id="IPR047177">
    <property type="entry name" value="Pept_M20A"/>
</dbReference>
<comment type="similarity">
    <text evidence="1">Belongs to the peptidase M20A family.</text>
</comment>
<reference evidence="8 9" key="1">
    <citation type="journal article" date="2014" name="Proc. Natl. Acad. Sci. U.S.A.">
        <title>Functional type 2 photosynthetic reaction centers found in the rare bacterial phylum Gemmatimonadetes.</title>
        <authorList>
            <person name="Zeng Y."/>
            <person name="Feng F."/>
            <person name="Medova H."/>
            <person name="Dean J."/>
            <person name="Koblizek M."/>
        </authorList>
    </citation>
    <scope>NUCLEOTIDE SEQUENCE [LARGE SCALE GENOMIC DNA]</scope>
    <source>
        <strain evidence="8 9">AP64</strain>
    </source>
</reference>
<dbReference type="STRING" id="1379270.GEMMAAP_10790"/>
<dbReference type="Gene3D" id="3.30.70.360">
    <property type="match status" value="1"/>
</dbReference>
<dbReference type="InterPro" id="IPR001261">
    <property type="entry name" value="ArgE/DapE_CS"/>
</dbReference>
<keyword evidence="2" id="KW-0645">Protease</keyword>
<organism evidence="8 9">
    <name type="scientific">Gemmatimonas phototrophica</name>
    <dbReference type="NCBI Taxonomy" id="1379270"/>
    <lineage>
        <taxon>Bacteria</taxon>
        <taxon>Pseudomonadati</taxon>
        <taxon>Gemmatimonadota</taxon>
        <taxon>Gemmatimonadia</taxon>
        <taxon>Gemmatimonadales</taxon>
        <taxon>Gemmatimonadaceae</taxon>
        <taxon>Gemmatimonas</taxon>
    </lineage>
</organism>
<evidence type="ECO:0000256" key="6">
    <source>
        <dbReference type="SAM" id="SignalP"/>
    </source>
</evidence>
<dbReference type="Pfam" id="PF07687">
    <property type="entry name" value="M20_dimer"/>
    <property type="match status" value="1"/>
</dbReference>
<dbReference type="PROSITE" id="PS00759">
    <property type="entry name" value="ARGE_DAPE_CPG2_2"/>
    <property type="match status" value="1"/>
</dbReference>
<keyword evidence="3" id="KW-0479">Metal-binding</keyword>
<gene>
    <name evidence="8" type="ORF">GEMMAAP_10790</name>
</gene>
<keyword evidence="6" id="KW-0732">Signal</keyword>
<dbReference type="Proteomes" id="UP000076404">
    <property type="component" value="Chromosome"/>
</dbReference>
<evidence type="ECO:0000313" key="8">
    <source>
        <dbReference type="EMBL" id="AMW05172.1"/>
    </source>
</evidence>
<sequence>MELVMRRVFPVVAMTLAATALVTAPAVARAQPASAVYKPGALTPFQQFTRDIYKELVEINTGVETGNITTAAKAMAARFKAAGIPEADIFVGGPRPEKHNVVARIRGKGGPGALKPLLLLAHVDVVEALKADWSPDLDPFVFTERDGYYYGRGTADDKAMASIFVANVFRMKQEGYVPDRDIIIALTADEESGPANGVDWLVKNHRALVDAALVINEGGGGTLRNGKPLFNGVQAAEKITTNFTLRATNKGGHSSVPRDDNAITQLADALAKVGRYSFTVKLNEVTRAFFSQTSPLEEPAMGRAMLALVANPANASAVKVVTADPRYNAMLRTTCVATELKGGHATNALPQLAEANVNCRIYPSETAETVKAELEKAIGDTNVKVIIRSQRPSTPASALLPEVMQNVTRITADMWGAMPIIPTMSTGATDSRFFRALGVPAFGVSGLFSDPTVDARAHGRDERMAVKSFYEGQEFLYRLTKALATNAVRQ</sequence>
<dbReference type="PROSITE" id="PS00758">
    <property type="entry name" value="ARGE_DAPE_CPG2_1"/>
    <property type="match status" value="1"/>
</dbReference>
<dbReference type="GO" id="GO:0006508">
    <property type="term" value="P:proteolysis"/>
    <property type="evidence" value="ECO:0007669"/>
    <property type="project" value="UniProtKB-KW"/>
</dbReference>
<protein>
    <recommendedName>
        <fullName evidence="7">Peptidase M20 dimerisation domain-containing protein</fullName>
    </recommendedName>
</protein>
<accession>A0A143BKW8</accession>
<dbReference type="AlphaFoldDB" id="A0A143BKW8"/>
<dbReference type="GO" id="GO:0046872">
    <property type="term" value="F:metal ion binding"/>
    <property type="evidence" value="ECO:0007669"/>
    <property type="project" value="UniProtKB-KW"/>
</dbReference>
<dbReference type="GO" id="GO:0008233">
    <property type="term" value="F:peptidase activity"/>
    <property type="evidence" value="ECO:0007669"/>
    <property type="project" value="UniProtKB-KW"/>
</dbReference>
<dbReference type="KEGG" id="gph:GEMMAAP_10790"/>
<evidence type="ECO:0000259" key="7">
    <source>
        <dbReference type="Pfam" id="PF07687"/>
    </source>
</evidence>
<dbReference type="InterPro" id="IPR036264">
    <property type="entry name" value="Bact_exopeptidase_dim_dom"/>
</dbReference>
<keyword evidence="5" id="KW-0862">Zinc</keyword>
<dbReference type="InterPro" id="IPR002933">
    <property type="entry name" value="Peptidase_M20"/>
</dbReference>
<dbReference type="InterPro" id="IPR011650">
    <property type="entry name" value="Peptidase_M20_dimer"/>
</dbReference>
<keyword evidence="4" id="KW-0378">Hydrolase</keyword>
<dbReference type="NCBIfam" id="NF006596">
    <property type="entry name" value="PRK09133.1"/>
    <property type="match status" value="1"/>
</dbReference>
<dbReference type="SUPFAM" id="SSF55031">
    <property type="entry name" value="Bacterial exopeptidase dimerisation domain"/>
    <property type="match status" value="1"/>
</dbReference>
<evidence type="ECO:0000256" key="3">
    <source>
        <dbReference type="ARBA" id="ARBA00022723"/>
    </source>
</evidence>
<dbReference type="Gene3D" id="3.40.630.10">
    <property type="entry name" value="Zn peptidases"/>
    <property type="match status" value="1"/>
</dbReference>
<name>A0A143BKW8_9BACT</name>
<dbReference type="SUPFAM" id="SSF53187">
    <property type="entry name" value="Zn-dependent exopeptidases"/>
    <property type="match status" value="1"/>
</dbReference>
<dbReference type="EMBL" id="CP011454">
    <property type="protein sequence ID" value="AMW05172.1"/>
    <property type="molecule type" value="Genomic_DNA"/>
</dbReference>
<dbReference type="PANTHER" id="PTHR45962">
    <property type="entry name" value="N-FATTY-ACYL-AMINO ACID SYNTHASE/HYDROLASE PM20D1"/>
    <property type="match status" value="1"/>
</dbReference>
<keyword evidence="9" id="KW-1185">Reference proteome</keyword>
<dbReference type="PANTHER" id="PTHR45962:SF1">
    <property type="entry name" value="N-FATTY-ACYL-AMINO ACID SYNTHASE_HYDROLASE PM20D1"/>
    <property type="match status" value="1"/>
</dbReference>
<feature type="domain" description="Peptidase M20 dimerisation" evidence="7">
    <location>
        <begin position="242"/>
        <end position="383"/>
    </location>
</feature>
<evidence type="ECO:0000256" key="2">
    <source>
        <dbReference type="ARBA" id="ARBA00022670"/>
    </source>
</evidence>
<evidence type="ECO:0000313" key="9">
    <source>
        <dbReference type="Proteomes" id="UP000076404"/>
    </source>
</evidence>
<feature type="chain" id="PRO_5007506950" description="Peptidase M20 dimerisation domain-containing protein" evidence="6">
    <location>
        <begin position="31"/>
        <end position="490"/>
    </location>
</feature>
<dbReference type="eggNOG" id="COG0624">
    <property type="taxonomic scope" value="Bacteria"/>
</dbReference>
<dbReference type="Gene3D" id="1.10.150.900">
    <property type="match status" value="1"/>
</dbReference>